<dbReference type="KEGG" id="uam:UABAM_04526"/>
<name>A0A5S9IRB4_UABAM</name>
<organism evidence="2 3">
    <name type="scientific">Uabimicrobium amorphum</name>
    <dbReference type="NCBI Taxonomy" id="2596890"/>
    <lineage>
        <taxon>Bacteria</taxon>
        <taxon>Pseudomonadati</taxon>
        <taxon>Planctomycetota</taxon>
        <taxon>Candidatus Uabimicrobiia</taxon>
        <taxon>Candidatus Uabimicrobiales</taxon>
        <taxon>Candidatus Uabimicrobiaceae</taxon>
        <taxon>Candidatus Uabimicrobium</taxon>
    </lineage>
</organism>
<protein>
    <submittedName>
        <fullName evidence="2">Uncharacterized protein</fullName>
    </submittedName>
</protein>
<reference evidence="2 3" key="1">
    <citation type="submission" date="2019-08" db="EMBL/GenBank/DDBJ databases">
        <title>Complete genome sequence of Candidatus Uab amorphum.</title>
        <authorList>
            <person name="Shiratori T."/>
            <person name="Suzuki S."/>
            <person name="Kakizawa Y."/>
            <person name="Ishida K."/>
        </authorList>
    </citation>
    <scope>NUCLEOTIDE SEQUENCE [LARGE SCALE GENOMIC DNA]</scope>
    <source>
        <strain evidence="2 3">SRT547</strain>
    </source>
</reference>
<dbReference type="Proteomes" id="UP000326354">
    <property type="component" value="Chromosome"/>
</dbReference>
<proteinExistence type="predicted"/>
<keyword evidence="3" id="KW-1185">Reference proteome</keyword>
<feature type="signal peptide" evidence="1">
    <location>
        <begin position="1"/>
        <end position="22"/>
    </location>
</feature>
<evidence type="ECO:0000256" key="1">
    <source>
        <dbReference type="SAM" id="SignalP"/>
    </source>
</evidence>
<gene>
    <name evidence="2" type="ORF">UABAM_04526</name>
</gene>
<sequence length="485" mass="53588">MATQFLAKPLMFLVLFITFTFAQEASDTKIEYKPFSLSDLSDATYESKPDGLALTGEPVERPLTEEDIVFLNELEKGLNEIGHSLRDEQQVVSLDDTTDQDALEAQATAFTSPQKGLGLMNPEDSKVFTWEFASKEKIGVDKIKVHFDNAISMRNQPNRGYFLLDSELKGYLWGRNFQIFHGKVEANSDNSSFVSLNAHLKVLGKDQFPPVQEYVELPKVKIEDRLDLSSKINVPEKSNSWGDKFSWEGFRVTSPRFSIPIVGAISIGVEVGAAGEVGLEYSAGYTFSLRETSLNATITPYAKLEGFANVSIDAVVAEAGVRIAITIVDVRIPLKGEAGINFTSKGAKFYREISGKMTVSALGGYVQPYIATKAVKAGGVTIISSKETRKTIFRFKGISNSYDLFAPIVFSQDIPFEELADTFDIKAVIPKVVLDPITGMTNVMLDKPLQKGIRYNKYMEKNEKMLLTPGFKVGADASFFASAKR</sequence>
<evidence type="ECO:0000313" key="3">
    <source>
        <dbReference type="Proteomes" id="UP000326354"/>
    </source>
</evidence>
<keyword evidence="1" id="KW-0732">Signal</keyword>
<accession>A0A5S9IRB4</accession>
<dbReference type="RefSeq" id="WP_151970214.1">
    <property type="nucleotide sequence ID" value="NZ_AP019860.1"/>
</dbReference>
<evidence type="ECO:0000313" key="2">
    <source>
        <dbReference type="EMBL" id="BBM86140.1"/>
    </source>
</evidence>
<dbReference type="AlphaFoldDB" id="A0A5S9IRB4"/>
<dbReference type="EMBL" id="AP019860">
    <property type="protein sequence ID" value="BBM86140.1"/>
    <property type="molecule type" value="Genomic_DNA"/>
</dbReference>
<feature type="chain" id="PRO_5024900602" evidence="1">
    <location>
        <begin position="23"/>
        <end position="485"/>
    </location>
</feature>